<dbReference type="Proteomes" id="UP000515561">
    <property type="component" value="Chromosome"/>
</dbReference>
<dbReference type="RefSeq" id="WP_184094316.1">
    <property type="nucleotide sequence ID" value="NZ_AP023367.1"/>
</dbReference>
<gene>
    <name evidence="5" type="ORF">acsn021_15890</name>
</gene>
<dbReference type="KEGG" id="acel:acsn021_15890"/>
<accession>A0A6S6R3S4</accession>
<dbReference type="AlphaFoldDB" id="A0A6S6R3S4"/>
<comment type="subcellular location">
    <subcellularLocation>
        <location evidence="1">Membrane</location>
        <topology evidence="1">Multi-pass membrane protein</topology>
    </subcellularLocation>
</comment>
<evidence type="ECO:0000313" key="5">
    <source>
        <dbReference type="EMBL" id="BCJ94020.1"/>
    </source>
</evidence>
<organism evidence="5 6">
    <name type="scientific">Anaerocolumna cellulosilytica</name>
    <dbReference type="NCBI Taxonomy" id="433286"/>
    <lineage>
        <taxon>Bacteria</taxon>
        <taxon>Bacillati</taxon>
        <taxon>Bacillota</taxon>
        <taxon>Clostridia</taxon>
        <taxon>Lachnospirales</taxon>
        <taxon>Lachnospiraceae</taxon>
        <taxon>Anaerocolumna</taxon>
    </lineage>
</organism>
<dbReference type="EMBL" id="AP023367">
    <property type="protein sequence ID" value="BCJ94020.1"/>
    <property type="molecule type" value="Genomic_DNA"/>
</dbReference>
<keyword evidence="2" id="KW-0812">Transmembrane</keyword>
<dbReference type="Pfam" id="PF04893">
    <property type="entry name" value="Yip1"/>
    <property type="match status" value="1"/>
</dbReference>
<dbReference type="GO" id="GO:0016020">
    <property type="term" value="C:membrane"/>
    <property type="evidence" value="ECO:0007669"/>
    <property type="project" value="UniProtKB-SubCell"/>
</dbReference>
<sequence length="219" mass="24881">MMLINNKRKNIRALAETLRYSLYVITHPLDGFWDLTHENRGSVGAANIIIAMALLTQLFKLQYTSFLFIKIIWEHVNVAQIILSFLAPIFIGCLANWGLTTLFDGKGSMKQIYMAVGYALTPYVLIQFPMIFISNLMTAEEGAFYSYSITFSLIWCGILIVSAVMMIHDYSLSKAILMLVATIVGIMLIVFVLLLFFSLVSDAVAYFVSLYKEIVFRFY</sequence>
<keyword evidence="6" id="KW-1185">Reference proteome</keyword>
<evidence type="ECO:0000313" key="6">
    <source>
        <dbReference type="Proteomes" id="UP000515561"/>
    </source>
</evidence>
<proteinExistence type="predicted"/>
<name>A0A6S6R3S4_9FIRM</name>
<keyword evidence="4" id="KW-0472">Membrane</keyword>
<keyword evidence="3" id="KW-1133">Transmembrane helix</keyword>
<reference evidence="5 6" key="1">
    <citation type="journal article" date="2016" name="Int. J. Syst. Evol. Microbiol.">
        <title>Descriptions of Anaerotaenia torta gen. nov., sp. nov. and Anaerocolumna cellulosilytica gen. nov., sp. nov. isolated from a methanogenic reactor of cattle waste.</title>
        <authorList>
            <person name="Uek A."/>
            <person name="Ohtaki Y."/>
            <person name="Kaku N."/>
            <person name="Ueki K."/>
        </authorList>
    </citation>
    <scope>NUCLEOTIDE SEQUENCE [LARGE SCALE GENOMIC DNA]</scope>
    <source>
        <strain evidence="5 6">SN021</strain>
    </source>
</reference>
<dbReference type="InterPro" id="IPR006977">
    <property type="entry name" value="Yip1_dom"/>
</dbReference>
<evidence type="ECO:0000256" key="3">
    <source>
        <dbReference type="ARBA" id="ARBA00022989"/>
    </source>
</evidence>
<evidence type="ECO:0000256" key="2">
    <source>
        <dbReference type="ARBA" id="ARBA00022692"/>
    </source>
</evidence>
<evidence type="ECO:0000256" key="4">
    <source>
        <dbReference type="ARBA" id="ARBA00023136"/>
    </source>
</evidence>
<protein>
    <submittedName>
        <fullName evidence="5">Uncharacterized protein</fullName>
    </submittedName>
</protein>
<evidence type="ECO:0000256" key="1">
    <source>
        <dbReference type="ARBA" id="ARBA00004141"/>
    </source>
</evidence>